<feature type="binding site" evidence="2">
    <location>
        <position position="163"/>
    </location>
    <ligand>
        <name>Fe cation</name>
        <dbReference type="ChEBI" id="CHEBI:24875"/>
        <label>2</label>
    </ligand>
</feature>
<evidence type="ECO:0000256" key="1">
    <source>
        <dbReference type="PIRSR" id="PIRSR004789-50"/>
    </source>
</evidence>
<feature type="binding site" evidence="2">
    <location>
        <position position="44"/>
    </location>
    <ligand>
        <name>Fe cation</name>
        <dbReference type="ChEBI" id="CHEBI:24875"/>
        <label>1</label>
    </ligand>
</feature>
<sequence>MKQTVKIFMGGDVCGQAGLNTLKEQLPKLIKNENIDFCVVNGENTANGIGIRDDEAEIFFNLGVDVITGGNHTLERFDIRQNFGKDGRVLRPHNFPVTLGSGVIQIKKNGISYIVINLQGRENMRPIECPFKTLDSLLCGKDEIAKELRPEDFENSISVIDFHAESTAEKEALGFYADGKITVFGGTHTHTQTADERMLPKGTAYITDVGMIGAKNSVIGGSYEAAIFRATTQVPQKAEMNKTDELIFCGIITEVDVESKKAVSIKRISILNFRN</sequence>
<dbReference type="RefSeq" id="WP_020964281.1">
    <property type="nucleotide sequence ID" value="NZ_CP045670.1"/>
</dbReference>
<dbReference type="Pfam" id="PF13277">
    <property type="entry name" value="YmdB"/>
    <property type="match status" value="1"/>
</dbReference>
<dbReference type="GeneID" id="301089179"/>
<dbReference type="SUPFAM" id="SSF56300">
    <property type="entry name" value="Metallo-dependent phosphatases"/>
    <property type="match status" value="1"/>
</dbReference>
<dbReference type="GO" id="GO:0046872">
    <property type="term" value="F:metal ion binding"/>
    <property type="evidence" value="ECO:0007669"/>
    <property type="project" value="UniProtKB-KW"/>
</dbReference>
<feature type="binding site" evidence="2">
    <location>
        <position position="12"/>
    </location>
    <ligand>
        <name>Fe cation</name>
        <dbReference type="ChEBI" id="CHEBI:24875"/>
        <label>1</label>
    </ligand>
</feature>
<dbReference type="Gene3D" id="3.60.21.10">
    <property type="match status" value="1"/>
</dbReference>
<gene>
    <name evidence="3" type="ORF">IFE08_04235</name>
</gene>
<dbReference type="Proteomes" id="UP000593915">
    <property type="component" value="Chromosome"/>
</dbReference>
<feature type="binding site" evidence="2">
    <location>
        <position position="188"/>
    </location>
    <ligand>
        <name>Fe cation</name>
        <dbReference type="ChEBI" id="CHEBI:24875"/>
        <label>2</label>
    </ligand>
</feature>
<accession>A0A7S6WQP6</accession>
<dbReference type="PANTHER" id="PTHR36303">
    <property type="entry name" value="2',3'-CYCLIC-NUCLEOTIDE 2'-PHOSPHODIESTERASE"/>
    <property type="match status" value="1"/>
</dbReference>
<dbReference type="InterPro" id="IPR005235">
    <property type="entry name" value="YmdB-like"/>
</dbReference>
<evidence type="ECO:0000313" key="3">
    <source>
        <dbReference type="EMBL" id="QOW61603.1"/>
    </source>
</evidence>
<dbReference type="PIRSF" id="PIRSF004789">
    <property type="entry name" value="DR1281"/>
    <property type="match status" value="1"/>
</dbReference>
<protein>
    <submittedName>
        <fullName evidence="3">YmdB family metallophosphoesterase</fullName>
    </submittedName>
</protein>
<organism evidence="3 4">
    <name type="scientific">Treponema pedis</name>
    <dbReference type="NCBI Taxonomy" id="409322"/>
    <lineage>
        <taxon>Bacteria</taxon>
        <taxon>Pseudomonadati</taxon>
        <taxon>Spirochaetota</taxon>
        <taxon>Spirochaetia</taxon>
        <taxon>Spirochaetales</taxon>
        <taxon>Treponemataceae</taxon>
        <taxon>Treponema</taxon>
    </lineage>
</organism>
<evidence type="ECO:0000256" key="2">
    <source>
        <dbReference type="PIRSR" id="PIRSR004789-51"/>
    </source>
</evidence>
<keyword evidence="2" id="KW-0479">Metal-binding</keyword>
<feature type="active site" description="Proton donor" evidence="1">
    <location>
        <position position="72"/>
    </location>
</feature>
<feature type="binding site" evidence="2">
    <location>
        <position position="43"/>
    </location>
    <ligand>
        <name>Fe cation</name>
        <dbReference type="ChEBI" id="CHEBI:24875"/>
        <label>2</label>
    </ligand>
</feature>
<feature type="binding site" evidence="2">
    <location>
        <position position="43"/>
    </location>
    <ligand>
        <name>Fe cation</name>
        <dbReference type="ChEBI" id="CHEBI:24875"/>
        <label>1</label>
    </ligand>
</feature>
<reference evidence="3 4" key="1">
    <citation type="submission" date="2020-09" db="EMBL/GenBank/DDBJ databases">
        <title>Characterization of Treponema spp. from bovine digital dermatitis in Korea.</title>
        <authorList>
            <person name="Espiritu H.M."/>
            <person name="Cho Y.I."/>
            <person name="Mamuad L."/>
        </authorList>
    </citation>
    <scope>NUCLEOTIDE SEQUENCE [LARGE SCALE GENOMIC DNA]</scope>
    <source>
        <strain evidence="3 4">KS1</strain>
    </source>
</reference>
<dbReference type="GO" id="GO:0004113">
    <property type="term" value="F:2',3'-cyclic-nucleotide 3'-phosphodiesterase activity"/>
    <property type="evidence" value="ECO:0007669"/>
    <property type="project" value="TreeGrafter"/>
</dbReference>
<dbReference type="AlphaFoldDB" id="A0A7S6WQP6"/>
<name>A0A7S6WQP6_9SPIR</name>
<evidence type="ECO:0000313" key="4">
    <source>
        <dbReference type="Proteomes" id="UP000593915"/>
    </source>
</evidence>
<feature type="binding site" evidence="2">
    <location>
        <position position="71"/>
    </location>
    <ligand>
        <name>Fe cation</name>
        <dbReference type="ChEBI" id="CHEBI:24875"/>
        <label>2</label>
    </ligand>
</feature>
<dbReference type="InterPro" id="IPR029052">
    <property type="entry name" value="Metallo-depent_PP-like"/>
</dbReference>
<proteinExistence type="predicted"/>
<dbReference type="EMBL" id="CP061839">
    <property type="protein sequence ID" value="QOW61603.1"/>
    <property type="molecule type" value="Genomic_DNA"/>
</dbReference>
<dbReference type="PANTHER" id="PTHR36303:SF1">
    <property type="entry name" value="2',3'-CYCLIC-NUCLEOTIDE 2'-PHOSPHODIESTERASE"/>
    <property type="match status" value="1"/>
</dbReference>
<feature type="binding site" evidence="2">
    <location>
        <position position="190"/>
    </location>
    <ligand>
        <name>Fe cation</name>
        <dbReference type="ChEBI" id="CHEBI:24875"/>
        <label>1</label>
    </ligand>
</feature>